<dbReference type="InterPro" id="IPR050445">
    <property type="entry name" value="Bact_polysacc_biosynth/exp"/>
</dbReference>
<dbReference type="PANTHER" id="PTHR32309:SF13">
    <property type="entry name" value="FERRIC ENTEROBACTIN TRANSPORT PROTEIN FEPE"/>
    <property type="match status" value="1"/>
</dbReference>
<evidence type="ECO:0000313" key="2">
    <source>
        <dbReference type="EMBL" id="OIQ86547.1"/>
    </source>
</evidence>
<comment type="caution">
    <text evidence="2">The sequence shown here is derived from an EMBL/GenBank/DDBJ whole genome shotgun (WGS) entry which is preliminary data.</text>
</comment>
<sequence>MLSKITNVVKGFNRLFWVTVIIPTAVASIYFGLIASAVYTSQSKFVIYSPQSPTPTAGGLSTLLSGAGLSSENYGVYAAQSYLQSRDALAALQRSLDIEAMYSGRATDWINRFGGLLYFRKTFENLYKYYGNMVGVDVDPTSNITTLNVDAYSPVDAQRINARLLEQAQQLIDRMNARADAEGVSFYSREVEADEAQVLAAATALARYRNQHRLFAPATQSELQLQLVAKLQSQLIQQETALAQMLVSTPRNPQIALLKKSIGATNAQIAARQAEIAGNSDSLATEAVPFEHLVLTRTFAEKKLAGAITALEEARIQAQKQQLFIETVVRPNRPDEALNPKRVRGVLATFVVGMMVWGVLSVVIGGVKEHHDR</sequence>
<keyword evidence="1" id="KW-1133">Transmembrane helix</keyword>
<proteinExistence type="predicted"/>
<accession>A0A1J5RA49</accession>
<evidence type="ECO:0008006" key="3">
    <source>
        <dbReference type="Google" id="ProtNLM"/>
    </source>
</evidence>
<dbReference type="AlphaFoldDB" id="A0A1J5RA49"/>
<feature type="transmembrane region" description="Helical" evidence="1">
    <location>
        <begin position="346"/>
        <end position="367"/>
    </location>
</feature>
<organism evidence="2">
    <name type="scientific">mine drainage metagenome</name>
    <dbReference type="NCBI Taxonomy" id="410659"/>
    <lineage>
        <taxon>unclassified sequences</taxon>
        <taxon>metagenomes</taxon>
        <taxon>ecological metagenomes</taxon>
    </lineage>
</organism>
<dbReference type="EMBL" id="MLJW01000473">
    <property type="protein sequence ID" value="OIQ86547.1"/>
    <property type="molecule type" value="Genomic_DNA"/>
</dbReference>
<keyword evidence="1" id="KW-0472">Membrane</keyword>
<dbReference type="PANTHER" id="PTHR32309">
    <property type="entry name" value="TYROSINE-PROTEIN KINASE"/>
    <property type="match status" value="1"/>
</dbReference>
<reference evidence="2" key="1">
    <citation type="submission" date="2016-10" db="EMBL/GenBank/DDBJ databases">
        <title>Sequence of Gallionella enrichment culture.</title>
        <authorList>
            <person name="Poehlein A."/>
            <person name="Muehling M."/>
            <person name="Daniel R."/>
        </authorList>
    </citation>
    <scope>NUCLEOTIDE SEQUENCE</scope>
</reference>
<keyword evidence="1" id="KW-0812">Transmembrane</keyword>
<protein>
    <recommendedName>
        <fullName evidence="3">Chain length determinant protein</fullName>
    </recommendedName>
</protein>
<dbReference type="GO" id="GO:0004713">
    <property type="term" value="F:protein tyrosine kinase activity"/>
    <property type="evidence" value="ECO:0007669"/>
    <property type="project" value="TreeGrafter"/>
</dbReference>
<gene>
    <name evidence="2" type="ORF">GALL_316070</name>
</gene>
<name>A0A1J5RA49_9ZZZZ</name>
<dbReference type="GO" id="GO:0005886">
    <property type="term" value="C:plasma membrane"/>
    <property type="evidence" value="ECO:0007669"/>
    <property type="project" value="TreeGrafter"/>
</dbReference>
<feature type="transmembrane region" description="Helical" evidence="1">
    <location>
        <begin position="15"/>
        <end position="39"/>
    </location>
</feature>
<evidence type="ECO:0000256" key="1">
    <source>
        <dbReference type="SAM" id="Phobius"/>
    </source>
</evidence>